<evidence type="ECO:0000313" key="2">
    <source>
        <dbReference type="EMBL" id="JAH40435.1"/>
    </source>
</evidence>
<protein>
    <submittedName>
        <fullName evidence="2">Uncharacterized protein</fullName>
    </submittedName>
</protein>
<proteinExistence type="predicted"/>
<reference evidence="2" key="2">
    <citation type="journal article" date="2015" name="Fish Shellfish Immunol.">
        <title>Early steps in the European eel (Anguilla anguilla)-Vibrio vulnificus interaction in the gills: Role of the RtxA13 toxin.</title>
        <authorList>
            <person name="Callol A."/>
            <person name="Pajuelo D."/>
            <person name="Ebbesson L."/>
            <person name="Teles M."/>
            <person name="MacKenzie S."/>
            <person name="Amaro C."/>
        </authorList>
    </citation>
    <scope>NUCLEOTIDE SEQUENCE</scope>
</reference>
<reference evidence="2" key="1">
    <citation type="submission" date="2014-11" db="EMBL/GenBank/DDBJ databases">
        <authorList>
            <person name="Amaro Gonzalez C."/>
        </authorList>
    </citation>
    <scope>NUCLEOTIDE SEQUENCE</scope>
</reference>
<keyword evidence="1" id="KW-0472">Membrane</keyword>
<keyword evidence="1" id="KW-0812">Transmembrane</keyword>
<name>A0A0E9SIE4_ANGAN</name>
<evidence type="ECO:0000256" key="1">
    <source>
        <dbReference type="SAM" id="Phobius"/>
    </source>
</evidence>
<keyword evidence="1" id="KW-1133">Transmembrane helix</keyword>
<dbReference type="EMBL" id="GBXM01068142">
    <property type="protein sequence ID" value="JAH40435.1"/>
    <property type="molecule type" value="Transcribed_RNA"/>
</dbReference>
<feature type="transmembrane region" description="Helical" evidence="1">
    <location>
        <begin position="12"/>
        <end position="32"/>
    </location>
</feature>
<sequence length="50" mass="5869">MHMRTHTQISRLLWVWLALYGFQFICCCSILTSQLDIWIPLVCAVRRGGM</sequence>
<organism evidence="2">
    <name type="scientific">Anguilla anguilla</name>
    <name type="common">European freshwater eel</name>
    <name type="synonym">Muraena anguilla</name>
    <dbReference type="NCBI Taxonomy" id="7936"/>
    <lineage>
        <taxon>Eukaryota</taxon>
        <taxon>Metazoa</taxon>
        <taxon>Chordata</taxon>
        <taxon>Craniata</taxon>
        <taxon>Vertebrata</taxon>
        <taxon>Euteleostomi</taxon>
        <taxon>Actinopterygii</taxon>
        <taxon>Neopterygii</taxon>
        <taxon>Teleostei</taxon>
        <taxon>Anguilliformes</taxon>
        <taxon>Anguillidae</taxon>
        <taxon>Anguilla</taxon>
    </lineage>
</organism>
<dbReference type="AlphaFoldDB" id="A0A0E9SIE4"/>
<accession>A0A0E9SIE4</accession>